<dbReference type="SUPFAM" id="SSF53383">
    <property type="entry name" value="PLP-dependent transferases"/>
    <property type="match status" value="1"/>
</dbReference>
<dbReference type="EMBL" id="JARBDR010000793">
    <property type="protein sequence ID" value="KAJ8306969.1"/>
    <property type="molecule type" value="Genomic_DNA"/>
</dbReference>
<evidence type="ECO:0008006" key="3">
    <source>
        <dbReference type="Google" id="ProtNLM"/>
    </source>
</evidence>
<proteinExistence type="predicted"/>
<evidence type="ECO:0000313" key="1">
    <source>
        <dbReference type="EMBL" id="KAJ8306969.1"/>
    </source>
</evidence>
<name>A0ABQ9EP27_TEGGR</name>
<reference evidence="1 2" key="1">
    <citation type="submission" date="2022-12" db="EMBL/GenBank/DDBJ databases">
        <title>Chromosome-level genome of Tegillarca granosa.</title>
        <authorList>
            <person name="Kim J."/>
        </authorList>
    </citation>
    <scope>NUCLEOTIDE SEQUENCE [LARGE SCALE GENOMIC DNA]</scope>
    <source>
        <strain evidence="1">Teg-2019</strain>
        <tissue evidence="1">Adductor muscle</tissue>
    </source>
</reference>
<dbReference type="Proteomes" id="UP001217089">
    <property type="component" value="Unassembled WGS sequence"/>
</dbReference>
<dbReference type="Gene3D" id="3.90.1150.10">
    <property type="entry name" value="Aspartate Aminotransferase, domain 1"/>
    <property type="match status" value="1"/>
</dbReference>
<dbReference type="InterPro" id="IPR015422">
    <property type="entry name" value="PyrdxlP-dep_Trfase_small"/>
</dbReference>
<accession>A0ABQ9EP27</accession>
<protein>
    <recommendedName>
        <fullName evidence="3">Molybdenum cofactor sulfurase</fullName>
    </recommendedName>
</protein>
<gene>
    <name evidence="1" type="ORF">KUTeg_015053</name>
</gene>
<comment type="caution">
    <text evidence="1">The sequence shown here is derived from an EMBL/GenBank/DDBJ whole genome shotgun (WGS) entry which is preliminary data.</text>
</comment>
<organism evidence="1 2">
    <name type="scientific">Tegillarca granosa</name>
    <name type="common">Malaysian cockle</name>
    <name type="synonym">Anadara granosa</name>
    <dbReference type="NCBI Taxonomy" id="220873"/>
    <lineage>
        <taxon>Eukaryota</taxon>
        <taxon>Metazoa</taxon>
        <taxon>Spiralia</taxon>
        <taxon>Lophotrochozoa</taxon>
        <taxon>Mollusca</taxon>
        <taxon>Bivalvia</taxon>
        <taxon>Autobranchia</taxon>
        <taxon>Pteriomorphia</taxon>
        <taxon>Arcoida</taxon>
        <taxon>Arcoidea</taxon>
        <taxon>Arcidae</taxon>
        <taxon>Tegillarca</taxon>
    </lineage>
</organism>
<sequence length="319" mass="36016">MFTSLLLHNEQNPKVFVLRLWVTATYKHNLPLFEDGTVSFLDIIALRHGFDALERLGVILEIFSTLSDIGNNLSSFHHGNGQQLAKIYCEDNFDSADTQGAIVDKMAQLYDVHLRTGCFCNIGACQKYLGLSSEQIKSNFEAGHVCGDDRDLIDGKPTGSIRISFGYMSTVSDAQRCLQFIGECFLEGVQNKSSFIQYILQTSAELEPIKVKTKTETSTLKSFKNNQSVCEDFSLKEHSAVLSNQNISSEPMNKQYEMSHESVTRSFDQSDCSLHFEMDVNKMEVNHIIQSCTENNRRLTNIYLYPVKSCGAFQVMFNQ</sequence>
<keyword evidence="2" id="KW-1185">Reference proteome</keyword>
<dbReference type="InterPro" id="IPR015424">
    <property type="entry name" value="PyrdxlP-dep_Trfase"/>
</dbReference>
<evidence type="ECO:0000313" key="2">
    <source>
        <dbReference type="Proteomes" id="UP001217089"/>
    </source>
</evidence>